<evidence type="ECO:0000313" key="2">
    <source>
        <dbReference type="Proteomes" id="UP000064893"/>
    </source>
</evidence>
<dbReference type="KEGG" id="blq:L21SP5_03139"/>
<organism evidence="1 2">
    <name type="scientific">Salinivirga cyanobacteriivorans</name>
    <dbReference type="NCBI Taxonomy" id="1307839"/>
    <lineage>
        <taxon>Bacteria</taxon>
        <taxon>Pseudomonadati</taxon>
        <taxon>Bacteroidota</taxon>
        <taxon>Bacteroidia</taxon>
        <taxon>Bacteroidales</taxon>
        <taxon>Salinivirgaceae</taxon>
        <taxon>Salinivirga</taxon>
    </lineage>
</organism>
<dbReference type="EMBL" id="CP013118">
    <property type="protein sequence ID" value="ALO16754.1"/>
    <property type="molecule type" value="Genomic_DNA"/>
</dbReference>
<sequence>MNFFNRLIRVLNFTRLQAMHACQAINNINKLANLHPASAGCFGSQNQNKLAAMLQRLQTEQNYRRNSSLNEIEHGLN</sequence>
<reference evidence="1 2" key="1">
    <citation type="submission" date="2015-11" db="EMBL/GenBank/DDBJ databases">
        <title>Description and complete genome sequence of a novel strain predominating in hypersaline microbial mats and representing a new family of the Bacteriodetes phylum.</title>
        <authorList>
            <person name="Spring S."/>
            <person name="Bunk B."/>
            <person name="Sproer C."/>
            <person name="Klenk H.-P."/>
        </authorList>
    </citation>
    <scope>NUCLEOTIDE SEQUENCE [LARGE SCALE GENOMIC DNA]</scope>
    <source>
        <strain evidence="1 2">L21-Spi-D4</strain>
    </source>
</reference>
<evidence type="ECO:0000313" key="1">
    <source>
        <dbReference type="EMBL" id="ALO16754.1"/>
    </source>
</evidence>
<protein>
    <submittedName>
        <fullName evidence="1">Uncharacterized protein</fullName>
    </submittedName>
</protein>
<dbReference type="AlphaFoldDB" id="A0A0S2I3C6"/>
<gene>
    <name evidence="1" type="ORF">L21SP5_03139</name>
</gene>
<name>A0A0S2I3C6_9BACT</name>
<accession>A0A0S2I3C6</accession>
<dbReference type="Proteomes" id="UP000064893">
    <property type="component" value="Chromosome"/>
</dbReference>
<proteinExistence type="predicted"/>
<keyword evidence="2" id="KW-1185">Reference proteome</keyword>